<gene>
    <name evidence="3" type="ORF">SAMN05661077_0012</name>
</gene>
<keyword evidence="1" id="KW-0732">Signal</keyword>
<dbReference type="SMART" id="SM00849">
    <property type="entry name" value="Lactamase_B"/>
    <property type="match status" value="1"/>
</dbReference>
<dbReference type="Gene3D" id="3.60.15.10">
    <property type="entry name" value="Ribonuclease Z/Hydroxyacylglutathione hydrolase-like"/>
    <property type="match status" value="1"/>
</dbReference>
<dbReference type="CDD" id="cd16282">
    <property type="entry name" value="metallo-hydrolase-like_MBL-fold"/>
    <property type="match status" value="1"/>
</dbReference>
<name>A0A1G5HM46_9GAMM</name>
<dbReference type="PANTHER" id="PTHR42951">
    <property type="entry name" value="METALLO-BETA-LACTAMASE DOMAIN-CONTAINING"/>
    <property type="match status" value="1"/>
</dbReference>
<feature type="chain" id="PRO_5010266911" evidence="1">
    <location>
        <begin position="22"/>
        <end position="332"/>
    </location>
</feature>
<evidence type="ECO:0000256" key="1">
    <source>
        <dbReference type="SAM" id="SignalP"/>
    </source>
</evidence>
<evidence type="ECO:0000313" key="3">
    <source>
        <dbReference type="EMBL" id="SCY64843.1"/>
    </source>
</evidence>
<feature type="domain" description="Metallo-beta-lactamase" evidence="2">
    <location>
        <begin position="61"/>
        <end position="259"/>
    </location>
</feature>
<keyword evidence="4" id="KW-1185">Reference proteome</keyword>
<proteinExistence type="predicted"/>
<dbReference type="InterPro" id="IPR001279">
    <property type="entry name" value="Metallo-B-lactamas"/>
</dbReference>
<evidence type="ECO:0000313" key="4">
    <source>
        <dbReference type="Proteomes" id="UP000183104"/>
    </source>
</evidence>
<dbReference type="PANTHER" id="PTHR42951:SF20">
    <property type="entry name" value="BETA LACTAMASE"/>
    <property type="match status" value="1"/>
</dbReference>
<dbReference type="InterPro" id="IPR036866">
    <property type="entry name" value="RibonucZ/Hydroxyglut_hydro"/>
</dbReference>
<reference evidence="4" key="1">
    <citation type="submission" date="2016-10" db="EMBL/GenBank/DDBJ databases">
        <authorList>
            <person name="Varghese N."/>
        </authorList>
    </citation>
    <scope>NUCLEOTIDE SEQUENCE [LARGE SCALE GENOMIC DNA]</scope>
    <source>
        <strain evidence="4">HL 19</strain>
    </source>
</reference>
<dbReference type="Proteomes" id="UP000183104">
    <property type="component" value="Unassembled WGS sequence"/>
</dbReference>
<feature type="signal peptide" evidence="1">
    <location>
        <begin position="1"/>
        <end position="21"/>
    </location>
</feature>
<dbReference type="STRING" id="381306.AN478_00210"/>
<organism evidence="3 4">
    <name type="scientific">Thiohalorhabdus denitrificans</name>
    <dbReference type="NCBI Taxonomy" id="381306"/>
    <lineage>
        <taxon>Bacteria</taxon>
        <taxon>Pseudomonadati</taxon>
        <taxon>Pseudomonadota</taxon>
        <taxon>Gammaproteobacteria</taxon>
        <taxon>Thiohalorhabdales</taxon>
        <taxon>Thiohalorhabdaceae</taxon>
        <taxon>Thiohalorhabdus</taxon>
    </lineage>
</organism>
<dbReference type="EMBL" id="FMUN01000010">
    <property type="protein sequence ID" value="SCY64843.1"/>
    <property type="molecule type" value="Genomic_DNA"/>
</dbReference>
<accession>A0A1G5HM46</accession>
<dbReference type="InterPro" id="IPR050855">
    <property type="entry name" value="NDM-1-like"/>
</dbReference>
<protein>
    <submittedName>
        <fullName evidence="3">Glyoxylase, beta-lactamase superfamily II</fullName>
    </submittedName>
</protein>
<dbReference type="Pfam" id="PF00753">
    <property type="entry name" value="Lactamase_B"/>
    <property type="match status" value="1"/>
</dbReference>
<evidence type="ECO:0000259" key="2">
    <source>
        <dbReference type="SMART" id="SM00849"/>
    </source>
</evidence>
<sequence length="332" mass="37259">MRLRTLLLGLVALMTAGPALAESNPYGELPFDFQVQKVPEAPVYYARGFSAVPDSDNAGHTSNAGFVVTEEGVVVFDALGTPALGYALLQEIRKVTDKPVRRVVVSHYHADHIYGLQAFREHTEGAEVWAQRLTKDYFDPQRFKKGEDADRRLAQRREALSPWVDEDTYLVEPDHLFGEKASFEVGETTFELRHMGPAHAPGDSIMVVPEMGVVFGGDIIYRGRIPFLDSPKVDTKRWQEGLAYLTRMEPKPTFIIPGHGEASANVQEAVDFTSTYLGFVRNTMGTAARNFRSFAQAYEQADWSKYEGMPAFEASNRGNAYRVYLEMEEEVF</sequence>
<dbReference type="AlphaFoldDB" id="A0A1G5HM46"/>
<dbReference type="SUPFAM" id="SSF56281">
    <property type="entry name" value="Metallo-hydrolase/oxidoreductase"/>
    <property type="match status" value="1"/>
</dbReference>